<feature type="domain" description="Response regulatory" evidence="5">
    <location>
        <begin position="6"/>
        <end position="122"/>
    </location>
</feature>
<dbReference type="SUPFAM" id="SSF52172">
    <property type="entry name" value="CheY-like"/>
    <property type="match status" value="1"/>
</dbReference>
<keyword evidence="7" id="KW-1185">Reference proteome</keyword>
<dbReference type="CDD" id="cd06170">
    <property type="entry name" value="LuxR_C_like"/>
    <property type="match status" value="1"/>
</dbReference>
<evidence type="ECO:0000313" key="7">
    <source>
        <dbReference type="Proteomes" id="UP000682739"/>
    </source>
</evidence>
<proteinExistence type="predicted"/>
<feature type="domain" description="HTH luxR-type" evidence="4">
    <location>
        <begin position="148"/>
        <end position="213"/>
    </location>
</feature>
<dbReference type="PRINTS" id="PR00038">
    <property type="entry name" value="HTHLUXR"/>
</dbReference>
<dbReference type="Proteomes" id="UP000682739">
    <property type="component" value="Chromosome"/>
</dbReference>
<organism evidence="6 7">
    <name type="scientific">Psychrosphaera ytuae</name>
    <dbReference type="NCBI Taxonomy" id="2820710"/>
    <lineage>
        <taxon>Bacteria</taxon>
        <taxon>Pseudomonadati</taxon>
        <taxon>Pseudomonadota</taxon>
        <taxon>Gammaproteobacteria</taxon>
        <taxon>Alteromonadales</taxon>
        <taxon>Pseudoalteromonadaceae</taxon>
        <taxon>Psychrosphaera</taxon>
    </lineage>
</organism>
<sequence>MQEKKRVALVDDHHLVRAGLRALVEDLAGYDVVGEGADGSEVLELIDDVNPDVLVTDIAMKQVSGLDILPEVKKHHPGLPVILLTMHNTSDYLQTAIERGANAYLLKDSAEVELELALKAVLDGQIYISPKLSEQLLETLKHDDSKEEASVSKVLTPRQTEILKMLAEGKGTKEIAYDLGLSVKTIESHRSQIMERLQIRDLASLVRFAIKNGITDL</sequence>
<evidence type="ECO:0000256" key="3">
    <source>
        <dbReference type="PROSITE-ProRule" id="PRU00169"/>
    </source>
</evidence>
<dbReference type="PANTHER" id="PTHR43214">
    <property type="entry name" value="TWO-COMPONENT RESPONSE REGULATOR"/>
    <property type="match status" value="1"/>
</dbReference>
<protein>
    <submittedName>
        <fullName evidence="6">Response regulator transcription factor</fullName>
    </submittedName>
</protein>
<dbReference type="SUPFAM" id="SSF46894">
    <property type="entry name" value="C-terminal effector domain of the bipartite response regulators"/>
    <property type="match status" value="1"/>
</dbReference>
<dbReference type="Gene3D" id="3.40.50.2300">
    <property type="match status" value="1"/>
</dbReference>
<dbReference type="PROSITE" id="PS50043">
    <property type="entry name" value="HTH_LUXR_2"/>
    <property type="match status" value="1"/>
</dbReference>
<dbReference type="RefSeq" id="WP_208831622.1">
    <property type="nucleotide sequence ID" value="NZ_CP072110.1"/>
</dbReference>
<dbReference type="GO" id="GO:0000160">
    <property type="term" value="P:phosphorelay signal transduction system"/>
    <property type="evidence" value="ECO:0007669"/>
    <property type="project" value="InterPro"/>
</dbReference>
<dbReference type="GO" id="GO:0003677">
    <property type="term" value="F:DNA binding"/>
    <property type="evidence" value="ECO:0007669"/>
    <property type="project" value="UniProtKB-KW"/>
</dbReference>
<dbReference type="InterPro" id="IPR000792">
    <property type="entry name" value="Tscrpt_reg_LuxR_C"/>
</dbReference>
<dbReference type="InterPro" id="IPR016032">
    <property type="entry name" value="Sig_transdc_resp-reg_C-effctor"/>
</dbReference>
<dbReference type="SMART" id="SM00448">
    <property type="entry name" value="REC"/>
    <property type="match status" value="1"/>
</dbReference>
<name>A0A975DC24_9GAMM</name>
<dbReference type="InterPro" id="IPR011006">
    <property type="entry name" value="CheY-like_superfamily"/>
</dbReference>
<evidence type="ECO:0000259" key="5">
    <source>
        <dbReference type="PROSITE" id="PS50110"/>
    </source>
</evidence>
<reference evidence="6" key="1">
    <citation type="submission" date="2021-03" db="EMBL/GenBank/DDBJ databases">
        <title>Description of Psychrosphaera ytuae sp. nov. isolated from deep sea sediment of South China Sea.</title>
        <authorList>
            <person name="Zhang J."/>
            <person name="Xu X.-D."/>
        </authorList>
    </citation>
    <scope>NUCLEOTIDE SEQUENCE</scope>
    <source>
        <strain evidence="6">MTZ26</strain>
    </source>
</reference>
<dbReference type="EMBL" id="CP072110">
    <property type="protein sequence ID" value="QTH63566.1"/>
    <property type="molecule type" value="Genomic_DNA"/>
</dbReference>
<dbReference type="KEGG" id="psym:J1N51_12675"/>
<dbReference type="GO" id="GO:0006355">
    <property type="term" value="P:regulation of DNA-templated transcription"/>
    <property type="evidence" value="ECO:0007669"/>
    <property type="project" value="InterPro"/>
</dbReference>
<keyword evidence="2" id="KW-0238">DNA-binding</keyword>
<dbReference type="Pfam" id="PF00196">
    <property type="entry name" value="GerE"/>
    <property type="match status" value="1"/>
</dbReference>
<evidence type="ECO:0000256" key="1">
    <source>
        <dbReference type="ARBA" id="ARBA00022553"/>
    </source>
</evidence>
<dbReference type="AlphaFoldDB" id="A0A975DC24"/>
<feature type="modified residue" description="4-aspartylphosphate" evidence="3">
    <location>
        <position position="57"/>
    </location>
</feature>
<dbReference type="PANTHER" id="PTHR43214:SF43">
    <property type="entry name" value="TWO-COMPONENT RESPONSE REGULATOR"/>
    <property type="match status" value="1"/>
</dbReference>
<dbReference type="InterPro" id="IPR039420">
    <property type="entry name" value="WalR-like"/>
</dbReference>
<dbReference type="CDD" id="cd17535">
    <property type="entry name" value="REC_NarL-like"/>
    <property type="match status" value="1"/>
</dbReference>
<evidence type="ECO:0000256" key="2">
    <source>
        <dbReference type="ARBA" id="ARBA00023125"/>
    </source>
</evidence>
<dbReference type="InterPro" id="IPR001789">
    <property type="entry name" value="Sig_transdc_resp-reg_receiver"/>
</dbReference>
<dbReference type="SMART" id="SM00421">
    <property type="entry name" value="HTH_LUXR"/>
    <property type="match status" value="1"/>
</dbReference>
<gene>
    <name evidence="6" type="ORF">J1N51_12675</name>
</gene>
<evidence type="ECO:0000313" key="6">
    <source>
        <dbReference type="EMBL" id="QTH63566.1"/>
    </source>
</evidence>
<dbReference type="PROSITE" id="PS50110">
    <property type="entry name" value="RESPONSE_REGULATORY"/>
    <property type="match status" value="1"/>
</dbReference>
<accession>A0A975DC24</accession>
<dbReference type="InterPro" id="IPR058245">
    <property type="entry name" value="NreC/VraR/RcsB-like_REC"/>
</dbReference>
<dbReference type="Pfam" id="PF00072">
    <property type="entry name" value="Response_reg"/>
    <property type="match status" value="1"/>
</dbReference>
<keyword evidence="1 3" id="KW-0597">Phosphoprotein</keyword>
<evidence type="ECO:0000259" key="4">
    <source>
        <dbReference type="PROSITE" id="PS50043"/>
    </source>
</evidence>